<organism evidence="3 4">
    <name type="scientific">Lepraria finkii</name>
    <dbReference type="NCBI Taxonomy" id="1340010"/>
    <lineage>
        <taxon>Eukaryota</taxon>
        <taxon>Fungi</taxon>
        <taxon>Dikarya</taxon>
        <taxon>Ascomycota</taxon>
        <taxon>Pezizomycotina</taxon>
        <taxon>Lecanoromycetes</taxon>
        <taxon>OSLEUM clade</taxon>
        <taxon>Lecanoromycetidae</taxon>
        <taxon>Lecanorales</taxon>
        <taxon>Lecanorineae</taxon>
        <taxon>Stereocaulaceae</taxon>
        <taxon>Lepraria</taxon>
    </lineage>
</organism>
<name>A0ABR4B1S0_9LECA</name>
<proteinExistence type="predicted"/>
<keyword evidence="4" id="KW-1185">Reference proteome</keyword>
<dbReference type="EMBL" id="JBHFEH010000059">
    <property type="protein sequence ID" value="KAL2049688.1"/>
    <property type="molecule type" value="Genomic_DNA"/>
</dbReference>
<comment type="caution">
    <text evidence="3">The sequence shown here is derived from an EMBL/GenBank/DDBJ whole genome shotgun (WGS) entry which is preliminary data.</text>
</comment>
<gene>
    <name evidence="3" type="ORF">ABVK25_010029</name>
</gene>
<dbReference type="Proteomes" id="UP001590951">
    <property type="component" value="Unassembled WGS sequence"/>
</dbReference>
<protein>
    <submittedName>
        <fullName evidence="3">Uncharacterized protein</fullName>
    </submittedName>
</protein>
<evidence type="ECO:0000313" key="3">
    <source>
        <dbReference type="EMBL" id="KAL2049688.1"/>
    </source>
</evidence>
<sequence length="109" mass="12427">MNQRLSRKTLTKLLTEIRLLKEQIEQLKMEAGEDAMEFRALQQKYDALEQRSVDLEAELKSKAPEIANKDATISQLKIDRQVAADAATAELDMPTAQSQPRRSSKRLRS</sequence>
<feature type="coiled-coil region" evidence="1">
    <location>
        <begin position="10"/>
        <end position="58"/>
    </location>
</feature>
<evidence type="ECO:0000256" key="2">
    <source>
        <dbReference type="SAM" id="MobiDB-lite"/>
    </source>
</evidence>
<evidence type="ECO:0000313" key="4">
    <source>
        <dbReference type="Proteomes" id="UP001590951"/>
    </source>
</evidence>
<accession>A0ABR4B1S0</accession>
<keyword evidence="1" id="KW-0175">Coiled coil</keyword>
<feature type="region of interest" description="Disordered" evidence="2">
    <location>
        <begin position="88"/>
        <end position="109"/>
    </location>
</feature>
<reference evidence="3 4" key="1">
    <citation type="submission" date="2024-09" db="EMBL/GenBank/DDBJ databases">
        <title>Rethinking Asexuality: The Enigmatic Case of Functional Sexual Genes in Lepraria (Stereocaulaceae).</title>
        <authorList>
            <person name="Doellman M."/>
            <person name="Sun Y."/>
            <person name="Barcenas-Pena A."/>
            <person name="Lumbsch H.T."/>
            <person name="Grewe F."/>
        </authorList>
    </citation>
    <scope>NUCLEOTIDE SEQUENCE [LARGE SCALE GENOMIC DNA]</scope>
    <source>
        <strain evidence="3 4">Grewe 0041</strain>
    </source>
</reference>
<evidence type="ECO:0000256" key="1">
    <source>
        <dbReference type="SAM" id="Coils"/>
    </source>
</evidence>